<dbReference type="PANTHER" id="PTHR28511">
    <property type="entry name" value="ENDONUCLEASE V"/>
    <property type="match status" value="1"/>
</dbReference>
<sequence>MRGPLPPGEIPQFILPRGTGEAAQIQRQLRDKVVLQGNPAGLRFLAALDASHPTRFSRQQGASVAAAVLWDREAAKVVEVATAAVDATGLFPYVPGFLSFREIPAYLEALARLSSPPQLLLVDGQGVAHPRGLGIASHLGVHLDLPSIGVAKRLLYGHPEGELAEEAGRAVRLMAKGAQIGWVYRSRAGVRPLYISPGHRVGMLESLELIRSLVGRTRLPEPLRQAHLEAGQLRRRLNEAV</sequence>
<keyword evidence="8" id="KW-1185">Reference proteome</keyword>
<comment type="subcellular location">
    <subcellularLocation>
        <location evidence="1 6">Cytoplasm</location>
    </subcellularLocation>
</comment>
<dbReference type="GO" id="GO:0003727">
    <property type="term" value="F:single-stranded RNA binding"/>
    <property type="evidence" value="ECO:0007669"/>
    <property type="project" value="TreeGrafter"/>
</dbReference>
<keyword evidence="6" id="KW-0460">Magnesium</keyword>
<dbReference type="PANTHER" id="PTHR28511:SF1">
    <property type="entry name" value="ENDONUCLEASE V"/>
    <property type="match status" value="1"/>
</dbReference>
<dbReference type="GO" id="GO:0006281">
    <property type="term" value="P:DNA repair"/>
    <property type="evidence" value="ECO:0007669"/>
    <property type="project" value="UniProtKB-UniRule"/>
</dbReference>
<keyword evidence="5 6" id="KW-0378">Hydrolase</keyword>
<feature type="binding site" evidence="6">
    <location>
        <position position="49"/>
    </location>
    <ligand>
        <name>Mg(2+)</name>
        <dbReference type="ChEBI" id="CHEBI:18420"/>
    </ligand>
</feature>
<comment type="similarity">
    <text evidence="6">Belongs to the endonuclease V family.</text>
</comment>
<dbReference type="GO" id="GO:0005737">
    <property type="term" value="C:cytoplasm"/>
    <property type="evidence" value="ECO:0007669"/>
    <property type="project" value="UniProtKB-SubCell"/>
</dbReference>
<evidence type="ECO:0000256" key="6">
    <source>
        <dbReference type="HAMAP-Rule" id="MF_00801"/>
    </source>
</evidence>
<dbReference type="Gene3D" id="3.30.2170.10">
    <property type="entry name" value="archaeoglobus fulgidus dsm 4304 superfamily"/>
    <property type="match status" value="1"/>
</dbReference>
<keyword evidence="2 6" id="KW-0963">Cytoplasm</keyword>
<dbReference type="AlphaFoldDB" id="A0A399FE81"/>
<dbReference type="GO" id="GO:0000287">
    <property type="term" value="F:magnesium ion binding"/>
    <property type="evidence" value="ECO:0007669"/>
    <property type="project" value="UniProtKB-UniRule"/>
</dbReference>
<proteinExistence type="inferred from homology"/>
<keyword evidence="6" id="KW-0234">DNA repair</keyword>
<name>A0A399FE81_9DEIN</name>
<evidence type="ECO:0000256" key="1">
    <source>
        <dbReference type="ARBA" id="ARBA00004496"/>
    </source>
</evidence>
<dbReference type="Pfam" id="PF04493">
    <property type="entry name" value="Endonuclease_5"/>
    <property type="match status" value="1"/>
</dbReference>
<evidence type="ECO:0000313" key="7">
    <source>
        <dbReference type="EMBL" id="RIH93372.1"/>
    </source>
</evidence>
<evidence type="ECO:0000256" key="5">
    <source>
        <dbReference type="ARBA" id="ARBA00022801"/>
    </source>
</evidence>
<comment type="caution">
    <text evidence="7">The sequence shown here is derived from an EMBL/GenBank/DDBJ whole genome shotgun (WGS) entry which is preliminary data.</text>
</comment>
<comment type="catalytic activity">
    <reaction evidence="6">
        <text>Endonucleolytic cleavage at apurinic or apyrimidinic sites to products with a 5'-phosphate.</text>
        <dbReference type="EC" id="3.1.21.7"/>
    </reaction>
</comment>
<dbReference type="EMBL" id="QWLB01000006">
    <property type="protein sequence ID" value="RIH93372.1"/>
    <property type="molecule type" value="Genomic_DNA"/>
</dbReference>
<keyword evidence="3 6" id="KW-0540">Nuclease</keyword>
<dbReference type="GO" id="GO:0016891">
    <property type="term" value="F:RNA endonuclease activity producing 5'-phosphomonoesters, hydrolytic mechanism"/>
    <property type="evidence" value="ECO:0007669"/>
    <property type="project" value="TreeGrafter"/>
</dbReference>
<reference evidence="7 8" key="1">
    <citation type="submission" date="2018-08" db="EMBL/GenBank/DDBJ databases">
        <title>Meiothermus granaticius genome AF-68 sequencing project.</title>
        <authorList>
            <person name="Da Costa M.S."/>
            <person name="Albuquerque L."/>
            <person name="Raposo P."/>
            <person name="Froufe H.J.C."/>
            <person name="Barroso C.S."/>
            <person name="Egas C."/>
        </authorList>
    </citation>
    <scope>NUCLEOTIDE SEQUENCE [LARGE SCALE GENOMIC DNA]</scope>
    <source>
        <strain evidence="7 8">AF-68</strain>
    </source>
</reference>
<protein>
    <recommendedName>
        <fullName evidence="6">Endonuclease V</fullName>
        <ecNumber evidence="6">3.1.21.7</ecNumber>
    </recommendedName>
    <alternativeName>
        <fullName evidence="6">Deoxyinosine 3'endonuclease</fullName>
    </alternativeName>
    <alternativeName>
        <fullName evidence="6">Deoxyribonuclease V</fullName>
        <shortName evidence="6">DNase V</shortName>
    </alternativeName>
</protein>
<accession>A0A399FE81</accession>
<dbReference type="GO" id="GO:0043737">
    <property type="term" value="F:deoxyribonuclease V activity"/>
    <property type="evidence" value="ECO:0007669"/>
    <property type="project" value="UniProtKB-UniRule"/>
</dbReference>
<dbReference type="HAMAP" id="MF_00801">
    <property type="entry name" value="Endonuclease_5"/>
    <property type="match status" value="1"/>
</dbReference>
<evidence type="ECO:0000256" key="4">
    <source>
        <dbReference type="ARBA" id="ARBA00022759"/>
    </source>
</evidence>
<dbReference type="OrthoDB" id="9790916at2"/>
<dbReference type="EC" id="3.1.21.7" evidence="6"/>
<dbReference type="CDD" id="cd06559">
    <property type="entry name" value="Endonuclease_V"/>
    <property type="match status" value="1"/>
</dbReference>
<organism evidence="7 8">
    <name type="scientific">Meiothermus granaticius NBRC 107808</name>
    <dbReference type="NCBI Taxonomy" id="1227551"/>
    <lineage>
        <taxon>Bacteria</taxon>
        <taxon>Thermotogati</taxon>
        <taxon>Deinococcota</taxon>
        <taxon>Deinococci</taxon>
        <taxon>Thermales</taxon>
        <taxon>Thermaceae</taxon>
        <taxon>Meiothermus</taxon>
    </lineage>
</organism>
<keyword evidence="6" id="KW-0479">Metal-binding</keyword>
<keyword evidence="6" id="KW-0227">DNA damage</keyword>
<feature type="site" description="Interaction with target DNA" evidence="6">
    <location>
        <position position="93"/>
    </location>
</feature>
<dbReference type="InterPro" id="IPR007581">
    <property type="entry name" value="Endonuclease-V"/>
</dbReference>
<evidence type="ECO:0000256" key="3">
    <source>
        <dbReference type="ARBA" id="ARBA00022722"/>
    </source>
</evidence>
<gene>
    <name evidence="6 7" type="primary">nfi</name>
    <name evidence="7" type="ORF">Mgrana_00628</name>
</gene>
<keyword evidence="4 6" id="KW-0255">Endonuclease</keyword>
<feature type="binding site" evidence="6">
    <location>
        <position position="123"/>
    </location>
    <ligand>
        <name>Mg(2+)</name>
        <dbReference type="ChEBI" id="CHEBI:18420"/>
    </ligand>
</feature>
<evidence type="ECO:0000256" key="2">
    <source>
        <dbReference type="ARBA" id="ARBA00022490"/>
    </source>
</evidence>
<comment type="function">
    <text evidence="6">DNA repair enzyme involved in the repair of deaminated bases. Selectively cleaves double-stranded DNA at the second phosphodiester bond 3' to a deoxyinosine leaving behind the intact lesion on the nicked DNA.</text>
</comment>
<dbReference type="Proteomes" id="UP000266178">
    <property type="component" value="Unassembled WGS sequence"/>
</dbReference>
<dbReference type="RefSeq" id="WP_119356153.1">
    <property type="nucleotide sequence ID" value="NZ_BJXM01000013.1"/>
</dbReference>
<comment type="cofactor">
    <cofactor evidence="6">
        <name>Mg(2+)</name>
        <dbReference type="ChEBI" id="CHEBI:18420"/>
    </cofactor>
</comment>
<evidence type="ECO:0000313" key="8">
    <source>
        <dbReference type="Proteomes" id="UP000266178"/>
    </source>
</evidence>